<dbReference type="AlphaFoldDB" id="X1Q321"/>
<accession>X1Q321</accession>
<gene>
    <name evidence="1" type="ORF">S06H3_38567</name>
</gene>
<protein>
    <submittedName>
        <fullName evidence="1">Uncharacterized protein</fullName>
    </submittedName>
</protein>
<name>X1Q321_9ZZZZ</name>
<evidence type="ECO:0000313" key="1">
    <source>
        <dbReference type="EMBL" id="GAI37639.1"/>
    </source>
</evidence>
<sequence>MIKKNIKRKFKDFLREERGSIGKIQAMVLGLGSALVGGGISEVTEPLAELDKIPNPDQALAQYSEYYNYSDHSDYSEYYNYSDHSDYSEYYNYSDYSDYSEYYNYADTPPVVDDVWAT</sequence>
<organism evidence="1">
    <name type="scientific">marine sediment metagenome</name>
    <dbReference type="NCBI Taxonomy" id="412755"/>
    <lineage>
        <taxon>unclassified sequences</taxon>
        <taxon>metagenomes</taxon>
        <taxon>ecological metagenomes</taxon>
    </lineage>
</organism>
<reference evidence="1" key="1">
    <citation type="journal article" date="2014" name="Front. Microbiol.">
        <title>High frequency of phylogenetically diverse reductive dehalogenase-homologous genes in deep subseafloor sedimentary metagenomes.</title>
        <authorList>
            <person name="Kawai M."/>
            <person name="Futagami T."/>
            <person name="Toyoda A."/>
            <person name="Takaki Y."/>
            <person name="Nishi S."/>
            <person name="Hori S."/>
            <person name="Arai W."/>
            <person name="Tsubouchi T."/>
            <person name="Morono Y."/>
            <person name="Uchiyama I."/>
            <person name="Ito T."/>
            <person name="Fujiyama A."/>
            <person name="Inagaki F."/>
            <person name="Takami H."/>
        </authorList>
    </citation>
    <scope>NUCLEOTIDE SEQUENCE</scope>
    <source>
        <strain evidence="1">Expedition CK06-06</strain>
    </source>
</reference>
<comment type="caution">
    <text evidence="1">The sequence shown here is derived from an EMBL/GenBank/DDBJ whole genome shotgun (WGS) entry which is preliminary data.</text>
</comment>
<proteinExistence type="predicted"/>
<dbReference type="EMBL" id="BARV01023516">
    <property type="protein sequence ID" value="GAI37639.1"/>
    <property type="molecule type" value="Genomic_DNA"/>
</dbReference>